<dbReference type="Pfam" id="PF06094">
    <property type="entry name" value="GGACT"/>
    <property type="match status" value="1"/>
</dbReference>
<evidence type="ECO:0000256" key="1">
    <source>
        <dbReference type="ARBA" id="ARBA00012346"/>
    </source>
</evidence>
<dbReference type="EC" id="4.3.2.9" evidence="1"/>
<evidence type="ECO:0000313" key="6">
    <source>
        <dbReference type="EMBL" id="KAJ7085816.1"/>
    </source>
</evidence>
<evidence type="ECO:0000256" key="2">
    <source>
        <dbReference type="ARBA" id="ARBA00023239"/>
    </source>
</evidence>
<dbReference type="PANTHER" id="PTHR12935:SF0">
    <property type="entry name" value="GAMMA-GLUTAMYLCYCLOTRANSFERASE"/>
    <property type="match status" value="1"/>
</dbReference>
<dbReference type="GO" id="GO:0003839">
    <property type="term" value="F:gamma-glutamylcyclotransferase activity"/>
    <property type="evidence" value="ECO:0007669"/>
    <property type="project" value="UniProtKB-EC"/>
</dbReference>
<name>A0AAD6XQQ4_9AGAR</name>
<dbReference type="InterPro" id="IPR013024">
    <property type="entry name" value="GGCT-like"/>
</dbReference>
<keyword evidence="7" id="KW-1185">Reference proteome</keyword>
<keyword evidence="2" id="KW-0456">Lyase</keyword>
<dbReference type="InterPro" id="IPR009288">
    <property type="entry name" value="AIG2-like_dom"/>
</dbReference>
<evidence type="ECO:0000313" key="7">
    <source>
        <dbReference type="Proteomes" id="UP001222325"/>
    </source>
</evidence>
<feature type="binding site" evidence="4">
    <location>
        <begin position="8"/>
        <end position="13"/>
    </location>
    <ligand>
        <name>substrate</name>
    </ligand>
</feature>
<dbReference type="AlphaFoldDB" id="A0AAD6XQQ4"/>
<dbReference type="CDD" id="cd06661">
    <property type="entry name" value="GGCT_like"/>
    <property type="match status" value="1"/>
</dbReference>
<feature type="active site" description="Proton acceptor" evidence="3">
    <location>
        <position position="77"/>
    </location>
</feature>
<organism evidence="6 7">
    <name type="scientific">Mycena belliarum</name>
    <dbReference type="NCBI Taxonomy" id="1033014"/>
    <lineage>
        <taxon>Eukaryota</taxon>
        <taxon>Fungi</taxon>
        <taxon>Dikarya</taxon>
        <taxon>Basidiomycota</taxon>
        <taxon>Agaricomycotina</taxon>
        <taxon>Agaricomycetes</taxon>
        <taxon>Agaricomycetidae</taxon>
        <taxon>Agaricales</taxon>
        <taxon>Marasmiineae</taxon>
        <taxon>Mycenaceae</taxon>
        <taxon>Mycena</taxon>
    </lineage>
</organism>
<sequence length="157" mass="17879">METAKKLYFGYGSNLWRQQMDLRCPENKFLGVGRLADWRWMINTRGYANVAPSPGDEVYAFLYELSVSDEESLDRFEGVPVSYVKQIIPVEHLRREGKKTVQALVYVDVERLDVGPPKEEYVGRMNSAIADALSEGIPRAYIDKYLRPHIPAHGVSA</sequence>
<feature type="domain" description="Gamma-glutamylcyclotransferase AIG2-like" evidence="5">
    <location>
        <begin position="8"/>
        <end position="108"/>
    </location>
</feature>
<evidence type="ECO:0000259" key="5">
    <source>
        <dbReference type="Pfam" id="PF06094"/>
    </source>
</evidence>
<dbReference type="Proteomes" id="UP001222325">
    <property type="component" value="Unassembled WGS sequence"/>
</dbReference>
<proteinExistence type="predicted"/>
<gene>
    <name evidence="6" type="ORF">B0H15DRAFT_846488</name>
</gene>
<comment type="caution">
    <text evidence="6">The sequence shown here is derived from an EMBL/GenBank/DDBJ whole genome shotgun (WGS) entry which is preliminary data.</text>
</comment>
<protein>
    <recommendedName>
        <fullName evidence="1">gamma-glutamylcyclotransferase</fullName>
        <ecNumber evidence="1">4.3.2.9</ecNumber>
    </recommendedName>
</protein>
<feature type="binding site" evidence="4">
    <location>
        <position position="121"/>
    </location>
    <ligand>
        <name>substrate</name>
    </ligand>
</feature>
<dbReference type="PANTHER" id="PTHR12935">
    <property type="entry name" value="GAMMA-GLUTAMYLCYCLOTRANSFERASE"/>
    <property type="match status" value="1"/>
</dbReference>
<evidence type="ECO:0000256" key="4">
    <source>
        <dbReference type="PIRSR" id="PIRSR617939-2"/>
    </source>
</evidence>
<dbReference type="InterPro" id="IPR017939">
    <property type="entry name" value="G-Glutamylcylcotransferase"/>
</dbReference>
<dbReference type="EMBL" id="JARJCN010000033">
    <property type="protein sequence ID" value="KAJ7085816.1"/>
    <property type="molecule type" value="Genomic_DNA"/>
</dbReference>
<dbReference type="InterPro" id="IPR036568">
    <property type="entry name" value="GGCT-like_sf"/>
</dbReference>
<accession>A0AAD6XQQ4</accession>
<reference evidence="6" key="1">
    <citation type="submission" date="2023-03" db="EMBL/GenBank/DDBJ databases">
        <title>Massive genome expansion in bonnet fungi (Mycena s.s.) driven by repeated elements and novel gene families across ecological guilds.</title>
        <authorList>
            <consortium name="Lawrence Berkeley National Laboratory"/>
            <person name="Harder C.B."/>
            <person name="Miyauchi S."/>
            <person name="Viragh M."/>
            <person name="Kuo A."/>
            <person name="Thoen E."/>
            <person name="Andreopoulos B."/>
            <person name="Lu D."/>
            <person name="Skrede I."/>
            <person name="Drula E."/>
            <person name="Henrissat B."/>
            <person name="Morin E."/>
            <person name="Kohler A."/>
            <person name="Barry K."/>
            <person name="LaButti K."/>
            <person name="Morin E."/>
            <person name="Salamov A."/>
            <person name="Lipzen A."/>
            <person name="Mereny Z."/>
            <person name="Hegedus B."/>
            <person name="Baldrian P."/>
            <person name="Stursova M."/>
            <person name="Weitz H."/>
            <person name="Taylor A."/>
            <person name="Grigoriev I.V."/>
            <person name="Nagy L.G."/>
            <person name="Martin F."/>
            <person name="Kauserud H."/>
        </authorList>
    </citation>
    <scope>NUCLEOTIDE SEQUENCE</scope>
    <source>
        <strain evidence="6">CBHHK173m</strain>
    </source>
</reference>
<evidence type="ECO:0000256" key="3">
    <source>
        <dbReference type="PIRSR" id="PIRSR617939-1"/>
    </source>
</evidence>
<dbReference type="SUPFAM" id="SSF110857">
    <property type="entry name" value="Gamma-glutamyl cyclotransferase-like"/>
    <property type="match status" value="1"/>
</dbReference>
<dbReference type="Gene3D" id="3.10.490.10">
    <property type="entry name" value="Gamma-glutamyl cyclotransferase-like"/>
    <property type="match status" value="1"/>
</dbReference>